<evidence type="ECO:0000256" key="2">
    <source>
        <dbReference type="SAM" id="MobiDB-lite"/>
    </source>
</evidence>
<organism evidence="4 5">
    <name type="scientific">Anaeramoeba flamelloides</name>
    <dbReference type="NCBI Taxonomy" id="1746091"/>
    <lineage>
        <taxon>Eukaryota</taxon>
        <taxon>Metamonada</taxon>
        <taxon>Anaeramoebidae</taxon>
        <taxon>Anaeramoeba</taxon>
    </lineage>
</organism>
<dbReference type="CDD" id="cd19757">
    <property type="entry name" value="Bbox1"/>
    <property type="match status" value="1"/>
</dbReference>
<dbReference type="PANTHER" id="PTHR12245:SF5">
    <property type="entry name" value="SPRY DOMAIN-CONTAINING SOCS BOX PROTEIN 3"/>
    <property type="match status" value="1"/>
</dbReference>
<dbReference type="Proteomes" id="UP001146793">
    <property type="component" value="Unassembled WGS sequence"/>
</dbReference>
<dbReference type="AlphaFoldDB" id="A0AAV7ZMX7"/>
<dbReference type="InterPro" id="IPR013320">
    <property type="entry name" value="ConA-like_dom_sf"/>
</dbReference>
<dbReference type="SUPFAM" id="SSF49899">
    <property type="entry name" value="Concanavalin A-like lectins/glucanases"/>
    <property type="match status" value="1"/>
</dbReference>
<proteinExistence type="predicted"/>
<feature type="region of interest" description="Disordered" evidence="2">
    <location>
        <begin position="225"/>
        <end position="246"/>
    </location>
</feature>
<sequence length="531" mass="62039">MSFPIEKKNETVPPTSSKENICFYCTKISEVFCTECQVNTGLSGHFCQECSKKTHKIFDNNQKHNPQLIKGLLEKHKLHNIELIEDAIVKIDINKLVETKNLKQTMHEKKQSIQTIEKKFQEIEKQKKKLIQEISYKGKHLIDKINEKMNEIINLVNNDSNGHILMYKEQIQKEKKEKKLLKTSKSYIPRLEELVNEKNSNPLEVLYFYSRVSKVKVITEKKEKNLESENKKKNNKKKKNENEKESDSDFKIDDELCLPIMKQLRTIQDLSLQKQIELSNYVIRVKEEYQLGETVSVRIHLKQKSINYKNFLKEVDMELCIKINEKNIIQRNDFKYKPSKTVGIYECNFKPSQIGNYKITILRFGSQEIIPQGIGFKISRHSKKCFNPERCGQYFKLSNNNKTIKNVGGNGATWFTNQVEGINIMKRGVHFYKFKIDHKTSNSFHIGVKEPNKNVKVSKDGWAYDIHMPSKFSHGFPEKWGQKCRTGDIVTMKVDMDNKTLSYKRNDDDLGVAFKDLPKKCVLAVCIYAED</sequence>
<dbReference type="EMBL" id="JANTQA010000029">
    <property type="protein sequence ID" value="KAJ3441204.1"/>
    <property type="molecule type" value="Genomic_DNA"/>
</dbReference>
<keyword evidence="1" id="KW-0175">Coiled coil</keyword>
<evidence type="ECO:0000313" key="4">
    <source>
        <dbReference type="EMBL" id="KAJ3441204.1"/>
    </source>
</evidence>
<gene>
    <name evidence="4" type="ORF">M0812_13210</name>
</gene>
<name>A0AAV7ZMX7_9EUKA</name>
<dbReference type="InterPro" id="IPR003877">
    <property type="entry name" value="SPRY_dom"/>
</dbReference>
<evidence type="ECO:0000313" key="5">
    <source>
        <dbReference type="Proteomes" id="UP001146793"/>
    </source>
</evidence>
<feature type="coiled-coil region" evidence="1">
    <location>
        <begin position="99"/>
        <end position="133"/>
    </location>
</feature>
<evidence type="ECO:0000256" key="1">
    <source>
        <dbReference type="SAM" id="Coils"/>
    </source>
</evidence>
<feature type="domain" description="SPRY" evidence="3">
    <location>
        <begin position="430"/>
        <end position="524"/>
    </location>
</feature>
<dbReference type="InterPro" id="IPR050672">
    <property type="entry name" value="FBXO45-Fsn/SPSB_families"/>
</dbReference>
<dbReference type="PANTHER" id="PTHR12245">
    <property type="entry name" value="SPRY DOMAIN CONTAINING SOCS BOX PROTEIN"/>
    <property type="match status" value="1"/>
</dbReference>
<dbReference type="InterPro" id="IPR043136">
    <property type="entry name" value="B30.2/SPRY_sf"/>
</dbReference>
<comment type="caution">
    <text evidence="4">The sequence shown here is derived from an EMBL/GenBank/DDBJ whole genome shotgun (WGS) entry which is preliminary data.</text>
</comment>
<protein>
    <submittedName>
        <fullName evidence="4">Spry domain containing socs box protein</fullName>
    </submittedName>
</protein>
<dbReference type="Gene3D" id="2.60.120.920">
    <property type="match status" value="1"/>
</dbReference>
<dbReference type="CDD" id="cd11709">
    <property type="entry name" value="SPRY"/>
    <property type="match status" value="1"/>
</dbReference>
<evidence type="ECO:0000259" key="3">
    <source>
        <dbReference type="Pfam" id="PF00622"/>
    </source>
</evidence>
<accession>A0AAV7ZMX7</accession>
<reference evidence="4" key="1">
    <citation type="submission" date="2022-08" db="EMBL/GenBank/DDBJ databases">
        <title>Novel sulphate-reducing endosymbionts in the free-living metamonad Anaeramoeba.</title>
        <authorList>
            <person name="Jerlstrom-Hultqvist J."/>
            <person name="Cepicka I."/>
            <person name="Gallot-Lavallee L."/>
            <person name="Salas-Leiva D."/>
            <person name="Curtis B.A."/>
            <person name="Zahonova K."/>
            <person name="Pipaliya S."/>
            <person name="Dacks J."/>
            <person name="Roger A.J."/>
        </authorList>
    </citation>
    <scope>NUCLEOTIDE SEQUENCE</scope>
    <source>
        <strain evidence="4">Busselton2</strain>
    </source>
</reference>
<dbReference type="Pfam" id="PF00622">
    <property type="entry name" value="SPRY"/>
    <property type="match status" value="1"/>
</dbReference>